<dbReference type="SUPFAM" id="SSF49503">
    <property type="entry name" value="Cupredoxins"/>
    <property type="match status" value="3"/>
</dbReference>
<dbReference type="GO" id="GO:0005507">
    <property type="term" value="F:copper ion binding"/>
    <property type="evidence" value="ECO:0007669"/>
    <property type="project" value="InterPro"/>
</dbReference>
<dbReference type="InterPro" id="IPR002355">
    <property type="entry name" value="Cu_oxidase_Cu_BS"/>
</dbReference>
<sequence>MRMPCTITILLALAGLTLAATVEVYWDITWVDASPDGYSRPVIGINGVWPCPKLEATVGDTIIAHVNNKLGNETTGVHWHGISQKGTPEMDGPDATTQCGIPPGSSATYKFLADKPGTYWYHSHQMGQYPDGLRGPLIIHDPEDPYKGQVDEEVVLTCTDWYHSQSIPLVQAMLQPSNTRFLPPIPDSILLNEGGSNKIIIEKGKTYRLRIINFSAFAACMVHFNSHPMKVIMQDGSYITETVAYQLRLVAAQRYDVLISASNSSSNYPFLFSLDINPDYHNPFLGWNYNKTGYLVGDASENPTSVDVVDVWNPADDFLFTNPTGTGPYGPLAKTITLDFAFCFDNYSIPRACFNGQPYVPQLVPSLYTAATTGDENDNPIVYGGVNPYIAPSGQVIDIVINNLDTAIHPFHLHGHHFQVLDRPAAGAGKYSGSTANFPAHPGSKDTISVNGNSYAVLRFVADNPGVWLFHCHIEWHVEMGLTATIVEAPEQIRGRKFPEDHIELCKVQGLPYEGNAAGNTENYTDTAGMLFVNSPIYTGALYEPKATATPAARPRIIRRRV</sequence>
<keyword evidence="5" id="KW-0186">Copper</keyword>
<feature type="signal peptide" evidence="6">
    <location>
        <begin position="1"/>
        <end position="19"/>
    </location>
</feature>
<evidence type="ECO:0000256" key="4">
    <source>
        <dbReference type="ARBA" id="ARBA00023002"/>
    </source>
</evidence>
<evidence type="ECO:0000259" key="9">
    <source>
        <dbReference type="Pfam" id="PF07732"/>
    </source>
</evidence>
<dbReference type="PROSITE" id="PS00080">
    <property type="entry name" value="MULTICOPPER_OXIDASE2"/>
    <property type="match status" value="1"/>
</dbReference>
<dbReference type="CDD" id="cd13877">
    <property type="entry name" value="CuRO_2_Fet3p_like"/>
    <property type="match status" value="1"/>
</dbReference>
<dbReference type="InterPro" id="IPR008972">
    <property type="entry name" value="Cupredoxin"/>
</dbReference>
<evidence type="ECO:0000256" key="6">
    <source>
        <dbReference type="SAM" id="SignalP"/>
    </source>
</evidence>
<evidence type="ECO:0000313" key="10">
    <source>
        <dbReference type="EMBL" id="KUI58482.1"/>
    </source>
</evidence>
<protein>
    <submittedName>
        <fullName evidence="10">Iron transport multicopper oxidase FET3</fullName>
    </submittedName>
</protein>
<dbReference type="InterPro" id="IPR001117">
    <property type="entry name" value="Cu-oxidase_2nd"/>
</dbReference>
<dbReference type="OrthoDB" id="2121828at2759"/>
<dbReference type="GO" id="GO:0033215">
    <property type="term" value="P:reductive iron assimilation"/>
    <property type="evidence" value="ECO:0007669"/>
    <property type="project" value="TreeGrafter"/>
</dbReference>
<evidence type="ECO:0000259" key="8">
    <source>
        <dbReference type="Pfam" id="PF07731"/>
    </source>
</evidence>
<evidence type="ECO:0000256" key="5">
    <source>
        <dbReference type="ARBA" id="ARBA00023008"/>
    </source>
</evidence>
<evidence type="ECO:0000256" key="1">
    <source>
        <dbReference type="ARBA" id="ARBA00010609"/>
    </source>
</evidence>
<evidence type="ECO:0000259" key="7">
    <source>
        <dbReference type="Pfam" id="PF00394"/>
    </source>
</evidence>
<evidence type="ECO:0000313" key="11">
    <source>
        <dbReference type="Proteomes" id="UP000078576"/>
    </source>
</evidence>
<keyword evidence="2" id="KW-0479">Metal-binding</keyword>
<dbReference type="EMBL" id="KN714714">
    <property type="protein sequence ID" value="KUI58482.1"/>
    <property type="molecule type" value="Genomic_DNA"/>
</dbReference>
<feature type="domain" description="Plastocyanin-like" evidence="8">
    <location>
        <begin position="360"/>
        <end position="491"/>
    </location>
</feature>
<dbReference type="Gene3D" id="2.60.40.420">
    <property type="entry name" value="Cupredoxins - blue copper proteins"/>
    <property type="match status" value="3"/>
</dbReference>
<dbReference type="InterPro" id="IPR011706">
    <property type="entry name" value="Cu-oxidase_C"/>
</dbReference>
<dbReference type="InterPro" id="IPR033138">
    <property type="entry name" value="Cu_oxidase_CS"/>
</dbReference>
<evidence type="ECO:0000256" key="2">
    <source>
        <dbReference type="ARBA" id="ARBA00022723"/>
    </source>
</evidence>
<keyword evidence="3 6" id="KW-0732">Signal</keyword>
<dbReference type="Pfam" id="PF00394">
    <property type="entry name" value="Cu-oxidase"/>
    <property type="match status" value="1"/>
</dbReference>
<proteinExistence type="inferred from homology"/>
<feature type="domain" description="Plastocyanin-like" evidence="9">
    <location>
        <begin position="28"/>
        <end position="143"/>
    </location>
</feature>
<dbReference type="AlphaFoldDB" id="A0A194V3I2"/>
<dbReference type="GO" id="GO:0010106">
    <property type="term" value="P:cellular response to iron ion starvation"/>
    <property type="evidence" value="ECO:0007669"/>
    <property type="project" value="TreeGrafter"/>
</dbReference>
<dbReference type="PANTHER" id="PTHR11709">
    <property type="entry name" value="MULTI-COPPER OXIDASE"/>
    <property type="match status" value="1"/>
</dbReference>
<dbReference type="PROSITE" id="PS00079">
    <property type="entry name" value="MULTICOPPER_OXIDASE1"/>
    <property type="match status" value="2"/>
</dbReference>
<dbReference type="GO" id="GO:0004322">
    <property type="term" value="F:ferroxidase activity"/>
    <property type="evidence" value="ECO:0007669"/>
    <property type="project" value="TreeGrafter"/>
</dbReference>
<feature type="domain" description="Plastocyanin-like" evidence="7">
    <location>
        <begin position="152"/>
        <end position="273"/>
    </location>
</feature>
<dbReference type="Proteomes" id="UP000078576">
    <property type="component" value="Unassembled WGS sequence"/>
</dbReference>
<feature type="chain" id="PRO_5008266160" evidence="6">
    <location>
        <begin position="20"/>
        <end position="562"/>
    </location>
</feature>
<keyword evidence="11" id="KW-1185">Reference proteome</keyword>
<reference evidence="11" key="1">
    <citation type="submission" date="2014-12" db="EMBL/GenBank/DDBJ databases">
        <title>Genome Sequence of Valsa Canker Pathogens Uncovers a Specific Adaption of Colonization on Woody Bark.</title>
        <authorList>
            <person name="Yin Z."/>
            <person name="Liu H."/>
            <person name="Gao X."/>
            <person name="Li Z."/>
            <person name="Song N."/>
            <person name="Ke X."/>
            <person name="Dai Q."/>
            <person name="Wu Y."/>
            <person name="Sun Y."/>
            <person name="Xu J.-R."/>
            <person name="Kang Z.K."/>
            <person name="Wang L."/>
            <person name="Huang L."/>
        </authorList>
    </citation>
    <scope>NUCLEOTIDE SEQUENCE [LARGE SCALE GENOMIC DNA]</scope>
    <source>
        <strain evidence="11">SXYL134</strain>
    </source>
</reference>
<dbReference type="InterPro" id="IPR044130">
    <property type="entry name" value="CuRO_2_Fet3-like"/>
</dbReference>
<organism evidence="10 11">
    <name type="scientific">Cytospora mali</name>
    <name type="common">Apple Valsa canker fungus</name>
    <name type="synonym">Valsa mali</name>
    <dbReference type="NCBI Taxonomy" id="578113"/>
    <lineage>
        <taxon>Eukaryota</taxon>
        <taxon>Fungi</taxon>
        <taxon>Dikarya</taxon>
        <taxon>Ascomycota</taxon>
        <taxon>Pezizomycotina</taxon>
        <taxon>Sordariomycetes</taxon>
        <taxon>Sordariomycetidae</taxon>
        <taxon>Diaporthales</taxon>
        <taxon>Cytosporaceae</taxon>
        <taxon>Cytospora</taxon>
    </lineage>
</organism>
<dbReference type="PANTHER" id="PTHR11709:SF361">
    <property type="entry name" value="IRON TRANSPORT MULTICOPPER OXIDASE FET3"/>
    <property type="match status" value="1"/>
</dbReference>
<evidence type="ECO:0000256" key="3">
    <source>
        <dbReference type="ARBA" id="ARBA00022729"/>
    </source>
</evidence>
<name>A0A194V3I2_CYTMA</name>
<keyword evidence="4" id="KW-0560">Oxidoreductase</keyword>
<dbReference type="InterPro" id="IPR045087">
    <property type="entry name" value="Cu-oxidase_fam"/>
</dbReference>
<comment type="similarity">
    <text evidence="1">Belongs to the multicopper oxidase family.</text>
</comment>
<dbReference type="GO" id="GO:0033573">
    <property type="term" value="C:high-affinity iron permease complex"/>
    <property type="evidence" value="ECO:0007669"/>
    <property type="project" value="TreeGrafter"/>
</dbReference>
<dbReference type="STRING" id="694573.A0A194V3I2"/>
<dbReference type="Pfam" id="PF07732">
    <property type="entry name" value="Cu-oxidase_3"/>
    <property type="match status" value="1"/>
</dbReference>
<accession>A0A194V3I2</accession>
<dbReference type="InterPro" id="IPR011707">
    <property type="entry name" value="Cu-oxidase-like_N"/>
</dbReference>
<dbReference type="Pfam" id="PF07731">
    <property type="entry name" value="Cu-oxidase_2"/>
    <property type="match status" value="1"/>
</dbReference>
<gene>
    <name evidence="10" type="ORF">VP1G_05786</name>
</gene>